<proteinExistence type="predicted"/>
<name>A0A843V3U7_COLES</name>
<dbReference type="SUPFAM" id="SSF47862">
    <property type="entry name" value="Saposin"/>
    <property type="match status" value="1"/>
</dbReference>
<evidence type="ECO:0000256" key="3">
    <source>
        <dbReference type="SAM" id="SignalP"/>
    </source>
</evidence>
<keyword evidence="3" id="KW-0732">Signal</keyword>
<dbReference type="AlphaFoldDB" id="A0A843V3U7"/>
<evidence type="ECO:0000259" key="4">
    <source>
        <dbReference type="SMART" id="SM00741"/>
    </source>
</evidence>
<dbReference type="SMART" id="SM00741">
    <property type="entry name" value="SapB"/>
    <property type="match status" value="1"/>
</dbReference>
<keyword evidence="1" id="KW-1015">Disulfide bond</keyword>
<sequence length="220" mass="23641">MKMKMAAASAFVFLSLLLSDVASAKDASMPIATDAKRNLPFMDGGINLRDLASLYEKVISSSGGSSTEFSRACLEISRKAKEAVNDQSLVDKIDYLASTLCHIVPSEVEPKLGSCESCDMCHNVIDAISSVLGDTESQILMIVYLLKTCENQTNADQCKKLAFSFAPIVISGIQSLVSGDACYFLRICELPRAKTQSADGMYVGSSGPCPRRKPSNVNSM</sequence>
<evidence type="ECO:0000256" key="1">
    <source>
        <dbReference type="ARBA" id="ARBA00023157"/>
    </source>
</evidence>
<dbReference type="Proteomes" id="UP000652761">
    <property type="component" value="Unassembled WGS sequence"/>
</dbReference>
<keyword evidence="6" id="KW-1185">Reference proteome</keyword>
<comment type="caution">
    <text evidence="5">The sequence shown here is derived from an EMBL/GenBank/DDBJ whole genome shotgun (WGS) entry which is preliminary data.</text>
</comment>
<evidence type="ECO:0000313" key="6">
    <source>
        <dbReference type="Proteomes" id="UP000652761"/>
    </source>
</evidence>
<dbReference type="InterPro" id="IPR008139">
    <property type="entry name" value="SaposinB_dom"/>
</dbReference>
<dbReference type="InterPro" id="IPR011001">
    <property type="entry name" value="Saposin-like"/>
</dbReference>
<evidence type="ECO:0000313" key="5">
    <source>
        <dbReference type="EMBL" id="MQL90698.1"/>
    </source>
</evidence>
<feature type="region of interest" description="Disordered" evidence="2">
    <location>
        <begin position="198"/>
        <end position="220"/>
    </location>
</feature>
<dbReference type="EMBL" id="NMUH01001266">
    <property type="protein sequence ID" value="MQL90698.1"/>
    <property type="molecule type" value="Genomic_DNA"/>
</dbReference>
<reference evidence="5" key="1">
    <citation type="submission" date="2017-07" db="EMBL/GenBank/DDBJ databases">
        <title>Taro Niue Genome Assembly and Annotation.</title>
        <authorList>
            <person name="Atibalentja N."/>
            <person name="Keating K."/>
            <person name="Fields C.J."/>
        </authorList>
    </citation>
    <scope>NUCLEOTIDE SEQUENCE</scope>
    <source>
        <strain evidence="5">Niue_2</strain>
        <tissue evidence="5">Leaf</tissue>
    </source>
</reference>
<protein>
    <recommendedName>
        <fullName evidence="4">Saposin B-type domain-containing protein</fullName>
    </recommendedName>
</protein>
<feature type="domain" description="Saposin B-type" evidence="4">
    <location>
        <begin position="116"/>
        <end position="188"/>
    </location>
</feature>
<evidence type="ECO:0000256" key="2">
    <source>
        <dbReference type="SAM" id="MobiDB-lite"/>
    </source>
</evidence>
<gene>
    <name evidence="5" type="ORF">Taro_023290</name>
</gene>
<feature type="chain" id="PRO_5032584342" description="Saposin B-type domain-containing protein" evidence="3">
    <location>
        <begin position="25"/>
        <end position="220"/>
    </location>
</feature>
<accession>A0A843V3U7</accession>
<organism evidence="5 6">
    <name type="scientific">Colocasia esculenta</name>
    <name type="common">Wild taro</name>
    <name type="synonym">Arum esculentum</name>
    <dbReference type="NCBI Taxonomy" id="4460"/>
    <lineage>
        <taxon>Eukaryota</taxon>
        <taxon>Viridiplantae</taxon>
        <taxon>Streptophyta</taxon>
        <taxon>Embryophyta</taxon>
        <taxon>Tracheophyta</taxon>
        <taxon>Spermatophyta</taxon>
        <taxon>Magnoliopsida</taxon>
        <taxon>Liliopsida</taxon>
        <taxon>Araceae</taxon>
        <taxon>Aroideae</taxon>
        <taxon>Colocasieae</taxon>
        <taxon>Colocasia</taxon>
    </lineage>
</organism>
<feature type="signal peptide" evidence="3">
    <location>
        <begin position="1"/>
        <end position="24"/>
    </location>
</feature>
<dbReference type="Gene3D" id="1.10.225.10">
    <property type="entry name" value="Saposin-like"/>
    <property type="match status" value="1"/>
</dbReference>